<dbReference type="InterPro" id="IPR023313">
    <property type="entry name" value="UBQ-conjugating_AS"/>
</dbReference>
<feature type="region of interest" description="Disordered" evidence="8">
    <location>
        <begin position="160"/>
        <end position="217"/>
    </location>
</feature>
<dbReference type="SMART" id="SM00212">
    <property type="entry name" value="UBCc"/>
    <property type="match status" value="1"/>
</dbReference>
<dbReference type="GO" id="GO:0000209">
    <property type="term" value="P:protein polyubiquitination"/>
    <property type="evidence" value="ECO:0000318"/>
    <property type="project" value="GO_Central"/>
</dbReference>
<gene>
    <name evidence="10" type="ORF">DICPUDRAFT_154070</name>
</gene>
<accession>F0ZQI0</accession>
<dbReference type="OrthoDB" id="10069349at2759"/>
<keyword evidence="3 7" id="KW-0547">Nucleotide-binding</keyword>
<proteinExistence type="inferred from homology"/>
<sequence length="217" mass="23592">MSSENLPPDVIRRVLKELKDLTSNPLEDITLLPSEEDLTNIEAVVVGPAGTPYENGYFKAKLILSPDFPKVPPKANFITKIFHPNVSKKGEICVNTLKKDWSEDLGIKHILLTIKCLLIVPNAESSLNEDASRLLLENYDDYCKQAKLFTSIHASKPIGNAKESTTTTASPSTTTTSSDSTSTTTTTTTSTATASSPVKKKAETATKAQPKKSLKRL</sequence>
<protein>
    <recommendedName>
        <fullName evidence="1">E2 ubiquitin-conjugating enzyme</fullName>
        <ecNumber evidence="1">2.3.2.23</ecNumber>
    </recommendedName>
</protein>
<feature type="compositionally biased region" description="Low complexity" evidence="8">
    <location>
        <begin position="164"/>
        <end position="196"/>
    </location>
</feature>
<evidence type="ECO:0000313" key="11">
    <source>
        <dbReference type="Proteomes" id="UP000001064"/>
    </source>
</evidence>
<evidence type="ECO:0000313" key="10">
    <source>
        <dbReference type="EMBL" id="EGC33805.1"/>
    </source>
</evidence>
<dbReference type="AlphaFoldDB" id="F0ZQI0"/>
<keyword evidence="5 7" id="KW-0067">ATP-binding</keyword>
<dbReference type="GeneID" id="10502941"/>
<dbReference type="FunFam" id="3.10.110.10:FF:000031">
    <property type="entry name" value="Ubiquitin-conjugating enzyme E2 22"/>
    <property type="match status" value="1"/>
</dbReference>
<evidence type="ECO:0000256" key="1">
    <source>
        <dbReference type="ARBA" id="ARBA00012486"/>
    </source>
</evidence>
<dbReference type="InterPro" id="IPR000608">
    <property type="entry name" value="UBC"/>
</dbReference>
<keyword evidence="2" id="KW-0808">Transferase</keyword>
<evidence type="ECO:0000256" key="3">
    <source>
        <dbReference type="ARBA" id="ARBA00022741"/>
    </source>
</evidence>
<dbReference type="EMBL" id="GL871125">
    <property type="protein sequence ID" value="EGC33805.1"/>
    <property type="molecule type" value="Genomic_DNA"/>
</dbReference>
<keyword evidence="11" id="KW-1185">Reference proteome</keyword>
<organism evidence="10 11">
    <name type="scientific">Dictyostelium purpureum</name>
    <name type="common">Slime mold</name>
    <dbReference type="NCBI Taxonomy" id="5786"/>
    <lineage>
        <taxon>Eukaryota</taxon>
        <taxon>Amoebozoa</taxon>
        <taxon>Evosea</taxon>
        <taxon>Eumycetozoa</taxon>
        <taxon>Dictyostelia</taxon>
        <taxon>Dictyosteliales</taxon>
        <taxon>Dictyosteliaceae</taxon>
        <taxon>Dictyostelium</taxon>
    </lineage>
</organism>
<dbReference type="Gene3D" id="3.10.110.10">
    <property type="entry name" value="Ubiquitin Conjugating Enzyme"/>
    <property type="match status" value="1"/>
</dbReference>
<evidence type="ECO:0000256" key="8">
    <source>
        <dbReference type="SAM" id="MobiDB-lite"/>
    </source>
</evidence>
<dbReference type="FunCoup" id="F0ZQI0">
    <property type="interactions" value="657"/>
</dbReference>
<comment type="similarity">
    <text evidence="7">Belongs to the ubiquitin-conjugating enzyme family.</text>
</comment>
<dbReference type="PANTHER" id="PTHR24067">
    <property type="entry name" value="UBIQUITIN-CONJUGATING ENZYME E2"/>
    <property type="match status" value="1"/>
</dbReference>
<dbReference type="InterPro" id="IPR016135">
    <property type="entry name" value="UBQ-conjugating_enzyme/RWD"/>
</dbReference>
<dbReference type="KEGG" id="dpp:DICPUDRAFT_154070"/>
<dbReference type="EC" id="2.3.2.23" evidence="1"/>
<dbReference type="InParanoid" id="F0ZQI0"/>
<dbReference type="Pfam" id="PF00179">
    <property type="entry name" value="UQ_con"/>
    <property type="match status" value="1"/>
</dbReference>
<evidence type="ECO:0000256" key="2">
    <source>
        <dbReference type="ARBA" id="ARBA00022679"/>
    </source>
</evidence>
<dbReference type="eggNOG" id="KOG0423">
    <property type="taxonomic scope" value="Eukaryota"/>
</dbReference>
<dbReference type="CDD" id="cd23804">
    <property type="entry name" value="UBCc_UBE2S"/>
    <property type="match status" value="1"/>
</dbReference>
<dbReference type="SUPFAM" id="SSF54495">
    <property type="entry name" value="UBC-like"/>
    <property type="match status" value="1"/>
</dbReference>
<evidence type="ECO:0000259" key="9">
    <source>
        <dbReference type="PROSITE" id="PS50127"/>
    </source>
</evidence>
<dbReference type="GO" id="GO:0005524">
    <property type="term" value="F:ATP binding"/>
    <property type="evidence" value="ECO:0007669"/>
    <property type="project" value="UniProtKB-UniRule"/>
</dbReference>
<evidence type="ECO:0000256" key="4">
    <source>
        <dbReference type="ARBA" id="ARBA00022786"/>
    </source>
</evidence>
<dbReference type="GO" id="GO:0061631">
    <property type="term" value="F:ubiquitin conjugating enzyme activity"/>
    <property type="evidence" value="ECO:0000318"/>
    <property type="project" value="GO_Central"/>
</dbReference>
<keyword evidence="4 7" id="KW-0833">Ubl conjugation pathway</keyword>
<evidence type="ECO:0000256" key="7">
    <source>
        <dbReference type="RuleBase" id="RU362109"/>
    </source>
</evidence>
<evidence type="ECO:0000256" key="5">
    <source>
        <dbReference type="ARBA" id="ARBA00022840"/>
    </source>
</evidence>
<dbReference type="OMA" id="QPAKCGA"/>
<dbReference type="VEuPathDB" id="AmoebaDB:DICPUDRAFT_154070"/>
<evidence type="ECO:0000256" key="6">
    <source>
        <dbReference type="PROSITE-ProRule" id="PRU10133"/>
    </source>
</evidence>
<dbReference type="PROSITE" id="PS00183">
    <property type="entry name" value="UBC_1"/>
    <property type="match status" value="1"/>
</dbReference>
<feature type="active site" description="Glycyl thioester intermediate" evidence="6">
    <location>
        <position position="93"/>
    </location>
</feature>
<dbReference type="Proteomes" id="UP000001064">
    <property type="component" value="Unassembled WGS sequence"/>
</dbReference>
<dbReference type="RefSeq" id="XP_003289676.1">
    <property type="nucleotide sequence ID" value="XM_003289628.1"/>
</dbReference>
<dbReference type="InterPro" id="IPR050113">
    <property type="entry name" value="Ub_conjugating_enzyme"/>
</dbReference>
<name>F0ZQI0_DICPU</name>
<feature type="domain" description="UBC core" evidence="9">
    <location>
        <begin position="9"/>
        <end position="155"/>
    </location>
</feature>
<dbReference type="STRING" id="5786.F0ZQI0"/>
<reference evidence="11" key="1">
    <citation type="journal article" date="2011" name="Genome Biol.">
        <title>Comparative genomics of the social amoebae Dictyostelium discoideum and Dictyostelium purpureum.</title>
        <authorList>
            <consortium name="US DOE Joint Genome Institute (JGI-PGF)"/>
            <person name="Sucgang R."/>
            <person name="Kuo A."/>
            <person name="Tian X."/>
            <person name="Salerno W."/>
            <person name="Parikh A."/>
            <person name="Feasley C.L."/>
            <person name="Dalin E."/>
            <person name="Tu H."/>
            <person name="Huang E."/>
            <person name="Barry K."/>
            <person name="Lindquist E."/>
            <person name="Shapiro H."/>
            <person name="Bruce D."/>
            <person name="Schmutz J."/>
            <person name="Salamov A."/>
            <person name="Fey P."/>
            <person name="Gaudet P."/>
            <person name="Anjard C."/>
            <person name="Babu M.M."/>
            <person name="Basu S."/>
            <person name="Bushmanova Y."/>
            <person name="van der Wel H."/>
            <person name="Katoh-Kurasawa M."/>
            <person name="Dinh C."/>
            <person name="Coutinho P.M."/>
            <person name="Saito T."/>
            <person name="Elias M."/>
            <person name="Schaap P."/>
            <person name="Kay R.R."/>
            <person name="Henrissat B."/>
            <person name="Eichinger L."/>
            <person name="Rivero F."/>
            <person name="Putnam N.H."/>
            <person name="West C.M."/>
            <person name="Loomis W.F."/>
            <person name="Chisholm R.L."/>
            <person name="Shaulsky G."/>
            <person name="Strassmann J.E."/>
            <person name="Queller D.C."/>
            <person name="Kuspa A."/>
            <person name="Grigoriev I.V."/>
        </authorList>
    </citation>
    <scope>NUCLEOTIDE SEQUENCE [LARGE SCALE GENOMIC DNA]</scope>
    <source>
        <strain evidence="11">QSDP1</strain>
    </source>
</reference>
<dbReference type="GO" id="GO:0005634">
    <property type="term" value="C:nucleus"/>
    <property type="evidence" value="ECO:0000318"/>
    <property type="project" value="GO_Central"/>
</dbReference>
<dbReference type="GO" id="GO:0006511">
    <property type="term" value="P:ubiquitin-dependent protein catabolic process"/>
    <property type="evidence" value="ECO:0000318"/>
    <property type="project" value="GO_Central"/>
</dbReference>
<dbReference type="PROSITE" id="PS50127">
    <property type="entry name" value="UBC_2"/>
    <property type="match status" value="1"/>
</dbReference>